<gene>
    <name evidence="1" type="ordered locus">Anamo_1629</name>
</gene>
<evidence type="ECO:0000313" key="2">
    <source>
        <dbReference type="Proteomes" id="UP000006061"/>
    </source>
</evidence>
<sequence>MMALKHLKGRGLTIDGTYESWLYDLEGDAVMNGYLFVDGWEEAKFMRAWYERNRGNPVFVKVFNCDLKIRLVGIEYDESGHYSSSRVKVIAECVV</sequence>
<dbReference type="KEGG" id="amo:Anamo_1629"/>
<organism evidence="1 2">
    <name type="scientific">Acetomicrobium mobile (strain ATCC BAA-54 / DSM 13181 / JCM 12221 / NGA)</name>
    <name type="common">Anaerobaculum mobile</name>
    <dbReference type="NCBI Taxonomy" id="891968"/>
    <lineage>
        <taxon>Bacteria</taxon>
        <taxon>Thermotogati</taxon>
        <taxon>Synergistota</taxon>
        <taxon>Synergistia</taxon>
        <taxon>Synergistales</taxon>
        <taxon>Acetomicrobiaceae</taxon>
        <taxon>Acetomicrobium</taxon>
    </lineage>
</organism>
<name>I4BY67_ACEMN</name>
<dbReference type="AlphaFoldDB" id="I4BY67"/>
<proteinExistence type="predicted"/>
<dbReference type="HOGENOM" id="CLU_2366729_0_0_0"/>
<dbReference type="eggNOG" id="ENOG502ZVMY">
    <property type="taxonomic scope" value="Bacteria"/>
</dbReference>
<dbReference type="STRING" id="891968.Anamo_1629"/>
<evidence type="ECO:0000313" key="1">
    <source>
        <dbReference type="EMBL" id="AFM22224.1"/>
    </source>
</evidence>
<keyword evidence="2" id="KW-1185">Reference proteome</keyword>
<reference evidence="2" key="1">
    <citation type="journal article" date="2013" name="Stand. Genomic Sci.">
        <title>Complete genome sequence of the moderate thermophile Anaerobaculum mobile type strain (NGA(T)).</title>
        <authorList>
            <person name="Mavromatis K."/>
            <person name="Stackebrandt E."/>
            <person name="Held B."/>
            <person name="Lapidus A."/>
            <person name="Nolan M."/>
            <person name="Lucas S."/>
            <person name="Hammon N."/>
            <person name="Deshpande S."/>
            <person name="Cheng J.F."/>
            <person name="Tapia R."/>
            <person name="Goodwin L.A."/>
            <person name="Pitluck S."/>
            <person name="Liolios K."/>
            <person name="Pagani I."/>
            <person name="Ivanova N."/>
            <person name="Mikhailova N."/>
            <person name="Huntemann M."/>
            <person name="Pati A."/>
            <person name="Chen A."/>
            <person name="Palaniappan K."/>
            <person name="Land M."/>
            <person name="Rohde M."/>
            <person name="Spring S."/>
            <person name="Goker M."/>
            <person name="Woyke T."/>
            <person name="Detter J.C."/>
            <person name="Bristow J."/>
            <person name="Eisen J.A."/>
            <person name="Markowitz V."/>
            <person name="Hugenholtz P."/>
            <person name="Klenk H.P."/>
            <person name="Kyrpides N.C."/>
        </authorList>
    </citation>
    <scope>NUCLEOTIDE SEQUENCE</scope>
    <source>
        <strain evidence="2">ATCC BAA-54 / DSM 13181 / NGA</strain>
    </source>
</reference>
<dbReference type="Proteomes" id="UP000006061">
    <property type="component" value="Chromosome"/>
</dbReference>
<protein>
    <submittedName>
        <fullName evidence="1">Uncharacterized protein</fullName>
    </submittedName>
</protein>
<accession>I4BY67</accession>
<dbReference type="EMBL" id="CP003198">
    <property type="protein sequence ID" value="AFM22224.1"/>
    <property type="molecule type" value="Genomic_DNA"/>
</dbReference>